<dbReference type="PROSITE" id="PS00211">
    <property type="entry name" value="ABC_TRANSPORTER_1"/>
    <property type="match status" value="1"/>
</dbReference>
<proteinExistence type="inferred from homology"/>
<feature type="domain" description="ABC transporter" evidence="6">
    <location>
        <begin position="105"/>
        <end position="339"/>
    </location>
</feature>
<keyword evidence="4 7" id="KW-0067">ATP-binding</keyword>
<evidence type="ECO:0000256" key="4">
    <source>
        <dbReference type="ARBA" id="ARBA00022840"/>
    </source>
</evidence>
<evidence type="ECO:0000256" key="5">
    <source>
        <dbReference type="SAM" id="MobiDB-lite"/>
    </source>
</evidence>
<dbReference type="Proteomes" id="UP000290439">
    <property type="component" value="Chromosome"/>
</dbReference>
<protein>
    <submittedName>
        <fullName evidence="7">Zinc import ATP-binding protein ZnuC</fullName>
        <ecNumber evidence="7">3.6.3.-</ecNumber>
    </submittedName>
</protein>
<organism evidence="7 8">
    <name type="scientific">Nocardia cyriacigeorgica</name>
    <dbReference type="NCBI Taxonomy" id="135487"/>
    <lineage>
        <taxon>Bacteria</taxon>
        <taxon>Bacillati</taxon>
        <taxon>Actinomycetota</taxon>
        <taxon>Actinomycetes</taxon>
        <taxon>Mycobacteriales</taxon>
        <taxon>Nocardiaceae</taxon>
        <taxon>Nocardia</taxon>
    </lineage>
</organism>
<feature type="compositionally biased region" description="Polar residues" evidence="5">
    <location>
        <begin position="49"/>
        <end position="66"/>
    </location>
</feature>
<feature type="region of interest" description="Disordered" evidence="5">
    <location>
        <begin position="1"/>
        <end position="102"/>
    </location>
</feature>
<accession>A0A4U8W4H7</accession>
<gene>
    <name evidence="7" type="primary">znuC</name>
    <name evidence="7" type="ORF">NCTC10797_04777</name>
</gene>
<keyword evidence="3" id="KW-0547">Nucleotide-binding</keyword>
<evidence type="ECO:0000259" key="6">
    <source>
        <dbReference type="PROSITE" id="PS50893"/>
    </source>
</evidence>
<dbReference type="PANTHER" id="PTHR42734:SF17">
    <property type="entry name" value="METAL TRANSPORT SYSTEM ATP-BINDING PROTEIN TM_0124-RELATED"/>
    <property type="match status" value="1"/>
</dbReference>
<dbReference type="InterPro" id="IPR017871">
    <property type="entry name" value="ABC_transporter-like_CS"/>
</dbReference>
<dbReference type="Pfam" id="PF00005">
    <property type="entry name" value="ABC_tran"/>
    <property type="match status" value="1"/>
</dbReference>
<dbReference type="GO" id="GO:0005524">
    <property type="term" value="F:ATP binding"/>
    <property type="evidence" value="ECO:0007669"/>
    <property type="project" value="UniProtKB-KW"/>
</dbReference>
<dbReference type="SMART" id="SM00382">
    <property type="entry name" value="AAA"/>
    <property type="match status" value="1"/>
</dbReference>
<keyword evidence="2" id="KW-0813">Transport</keyword>
<comment type="similarity">
    <text evidence="1">Belongs to the ABC transporter superfamily.</text>
</comment>
<dbReference type="InterPro" id="IPR003439">
    <property type="entry name" value="ABC_transporter-like_ATP-bd"/>
</dbReference>
<name>A0A4U8W4H7_9NOCA</name>
<dbReference type="EMBL" id="LR215973">
    <property type="protein sequence ID" value="VFB00967.1"/>
    <property type="molecule type" value="Genomic_DNA"/>
</dbReference>
<feature type="region of interest" description="Disordered" evidence="5">
    <location>
        <begin position="361"/>
        <end position="439"/>
    </location>
</feature>
<evidence type="ECO:0000313" key="8">
    <source>
        <dbReference type="Proteomes" id="UP000290439"/>
    </source>
</evidence>
<dbReference type="AlphaFoldDB" id="A0A4U8W4H7"/>
<sequence>MRAERRVDEADRVELGEPELTGSSAETVAPAGGGASAGRSASVDRSALADQTTTVDGATRVEQSASGAEAAPADQTTAVDAAAPDQPAPFGAAASTTKPAHTPAIKLDSARLSFGERTLWQGLDLEVAPGEFIAILGPNGSGKTSLLKVLLGQLGLSSGSAEIAGVPARAGHPDIGYIPQQKTIDAGVQLRGTDLVGLGVDGHRWGLGWRTRRERKRKVAAAVADVGAQAFADAPLESMSGGEQQRLRVAQALVGDPRVLLCDEPLLSLDLANQRLVSELIDRRRRTHDTAVLFVTHEINPILPLVDRVLYLVDGKFRIGTPDEVMTSEVLSELYQTEVDVLRVRGRLVVVGTGDTMDALGAAGAHCHGEPGTPHPAPRPRGKETTPAGSGLAATGSAADTPRALGESGHPHTTDGDSASNAGPGSPVRALDGDSEARR</sequence>
<evidence type="ECO:0000256" key="3">
    <source>
        <dbReference type="ARBA" id="ARBA00022741"/>
    </source>
</evidence>
<dbReference type="InterPro" id="IPR003593">
    <property type="entry name" value="AAA+_ATPase"/>
</dbReference>
<dbReference type="PANTHER" id="PTHR42734">
    <property type="entry name" value="METAL TRANSPORT SYSTEM ATP-BINDING PROTEIN TM_0124-RELATED"/>
    <property type="match status" value="1"/>
</dbReference>
<dbReference type="Gene3D" id="3.40.50.300">
    <property type="entry name" value="P-loop containing nucleotide triphosphate hydrolases"/>
    <property type="match status" value="1"/>
</dbReference>
<feature type="compositionally biased region" description="Low complexity" evidence="5">
    <location>
        <begin position="70"/>
        <end position="94"/>
    </location>
</feature>
<dbReference type="InterPro" id="IPR027417">
    <property type="entry name" value="P-loop_NTPase"/>
</dbReference>
<feature type="compositionally biased region" description="Low complexity" evidence="5">
    <location>
        <begin position="37"/>
        <end position="46"/>
    </location>
</feature>
<keyword evidence="7" id="KW-0378">Hydrolase</keyword>
<dbReference type="InterPro" id="IPR050153">
    <property type="entry name" value="Metal_Ion_Import_ABC"/>
</dbReference>
<feature type="compositionally biased region" description="Low complexity" evidence="5">
    <location>
        <begin position="385"/>
        <end position="399"/>
    </location>
</feature>
<dbReference type="EC" id="3.6.3.-" evidence="7"/>
<dbReference type="SUPFAM" id="SSF52540">
    <property type="entry name" value="P-loop containing nucleoside triphosphate hydrolases"/>
    <property type="match status" value="1"/>
</dbReference>
<dbReference type="GO" id="GO:0016887">
    <property type="term" value="F:ATP hydrolysis activity"/>
    <property type="evidence" value="ECO:0007669"/>
    <property type="project" value="InterPro"/>
</dbReference>
<evidence type="ECO:0000313" key="7">
    <source>
        <dbReference type="EMBL" id="VFB00967.1"/>
    </source>
</evidence>
<evidence type="ECO:0000256" key="2">
    <source>
        <dbReference type="ARBA" id="ARBA00022448"/>
    </source>
</evidence>
<dbReference type="PROSITE" id="PS50893">
    <property type="entry name" value="ABC_TRANSPORTER_2"/>
    <property type="match status" value="1"/>
</dbReference>
<feature type="compositionally biased region" description="Basic and acidic residues" evidence="5">
    <location>
        <begin position="1"/>
        <end position="15"/>
    </location>
</feature>
<evidence type="ECO:0000256" key="1">
    <source>
        <dbReference type="ARBA" id="ARBA00005417"/>
    </source>
</evidence>
<reference evidence="7 8" key="1">
    <citation type="submission" date="2019-02" db="EMBL/GenBank/DDBJ databases">
        <authorList>
            <consortium name="Pathogen Informatics"/>
        </authorList>
    </citation>
    <scope>NUCLEOTIDE SEQUENCE [LARGE SCALE GENOMIC DNA]</scope>
    <source>
        <strain evidence="7 8">3012STDY6756504</strain>
    </source>
</reference>